<reference evidence="1 2" key="1">
    <citation type="submission" date="2015-09" db="EMBL/GenBank/DDBJ databases">
        <title>Genome sequence of ICMP 13104.</title>
        <authorList>
            <person name="Visnovsky S."/>
            <person name="Lu A."/>
            <person name="Panda P."/>
            <person name="Pitman A."/>
        </authorList>
    </citation>
    <scope>NUCLEOTIDE SEQUENCE [LARGE SCALE GENOMIC DNA]</scope>
    <source>
        <strain evidence="1 2">ICMP 13104</strain>
    </source>
</reference>
<dbReference type="Proteomes" id="UP000053048">
    <property type="component" value="Unassembled WGS sequence"/>
</dbReference>
<organism evidence="1 2">
    <name type="scientific">Pseudomonas viridiflava ICMP 13104</name>
    <dbReference type="NCBI Taxonomy" id="1198305"/>
    <lineage>
        <taxon>Bacteria</taxon>
        <taxon>Pseudomonadati</taxon>
        <taxon>Pseudomonadota</taxon>
        <taxon>Gammaproteobacteria</taxon>
        <taxon>Pseudomonadales</taxon>
        <taxon>Pseudomonadaceae</taxon>
        <taxon>Pseudomonas</taxon>
    </lineage>
</organism>
<evidence type="ECO:0000313" key="1">
    <source>
        <dbReference type="EMBL" id="KTB58142.1"/>
    </source>
</evidence>
<dbReference type="EMBL" id="LKEJ01000156">
    <property type="protein sequence ID" value="KTB58142.1"/>
    <property type="molecule type" value="Genomic_DNA"/>
</dbReference>
<sequence>MYFFWWDGAKIAGCVSIDPEWPTTAIYIDANGRVDLNAKGATDVKRFSPCPDDEEFDFLGGTRPAA</sequence>
<evidence type="ECO:0000313" key="2">
    <source>
        <dbReference type="Proteomes" id="UP000053048"/>
    </source>
</evidence>
<accession>A0A0W0HBD6</accession>
<keyword evidence="2" id="KW-1185">Reference proteome</keyword>
<name>A0A0W0HBD6_PSEVI</name>
<comment type="caution">
    <text evidence="1">The sequence shown here is derived from an EMBL/GenBank/DDBJ whole genome shotgun (WGS) entry which is preliminary data.</text>
</comment>
<protein>
    <submittedName>
        <fullName evidence="1">Uncharacterized protein</fullName>
    </submittedName>
</protein>
<proteinExistence type="predicted"/>
<gene>
    <name evidence="1" type="ORF">AO067_17745</name>
</gene>
<dbReference type="AlphaFoldDB" id="A0A0W0HBD6"/>